<dbReference type="Proteomes" id="UP001064206">
    <property type="component" value="Chromosome"/>
</dbReference>
<proteinExistence type="predicted"/>
<accession>A0A9Q9MWW0</accession>
<sequence>MRHFTSNQIDSTFLNAFGQPIEINGVTFTGIVDVRPVVVDSGTQGIIEGTETFISINKNDLNLVSIDAVLKIDNIEYTIYNIYDDLSGIVEVYIRESLLNNYGGY</sequence>
<reference evidence="1" key="1">
    <citation type="submission" date="2022-09" db="EMBL/GenBank/DDBJ databases">
        <title>Multidrug resistance Raoultella ornithinolytica Strain MQB_Silv_108.</title>
        <authorList>
            <person name="Quintela-Baluja M."/>
        </authorList>
    </citation>
    <scope>NUCLEOTIDE SEQUENCE</scope>
    <source>
        <strain evidence="1">MQB_Silv_108</strain>
    </source>
</reference>
<organism evidence="1 2">
    <name type="scientific">Raoultella ornithinolytica</name>
    <name type="common">Klebsiella ornithinolytica</name>
    <dbReference type="NCBI Taxonomy" id="54291"/>
    <lineage>
        <taxon>Bacteria</taxon>
        <taxon>Pseudomonadati</taxon>
        <taxon>Pseudomonadota</taxon>
        <taxon>Gammaproteobacteria</taxon>
        <taxon>Enterobacterales</taxon>
        <taxon>Enterobacteriaceae</taxon>
        <taxon>Klebsiella/Raoultella group</taxon>
        <taxon>Raoultella</taxon>
    </lineage>
</organism>
<evidence type="ECO:0000313" key="1">
    <source>
        <dbReference type="EMBL" id="UXE36446.1"/>
    </source>
</evidence>
<dbReference type="AlphaFoldDB" id="A0A9Q9MWW0"/>
<gene>
    <name evidence="1" type="ORF">N2J37_18015</name>
</gene>
<dbReference type="RefSeq" id="WP_260990210.1">
    <property type="nucleotide sequence ID" value="NZ_CP104450.1"/>
</dbReference>
<protein>
    <submittedName>
        <fullName evidence="1">Uncharacterized protein</fullName>
    </submittedName>
</protein>
<name>A0A9Q9MWW0_RAOOR</name>
<evidence type="ECO:0000313" key="2">
    <source>
        <dbReference type="Proteomes" id="UP001064206"/>
    </source>
</evidence>
<dbReference type="InterPro" id="IPR053734">
    <property type="entry name" value="Phage_Head-Tail_Connect_sf"/>
</dbReference>
<dbReference type="EMBL" id="CP104450">
    <property type="protein sequence ID" value="UXE36446.1"/>
    <property type="molecule type" value="Genomic_DNA"/>
</dbReference>
<dbReference type="Gene3D" id="2.40.10.180">
    <property type="entry name" value="Phage tail proteins"/>
    <property type="match status" value="1"/>
</dbReference>